<evidence type="ECO:0000256" key="1">
    <source>
        <dbReference type="ARBA" id="ARBA00023015"/>
    </source>
</evidence>
<dbReference type="GO" id="GO:0005829">
    <property type="term" value="C:cytosol"/>
    <property type="evidence" value="ECO:0007669"/>
    <property type="project" value="TreeGrafter"/>
</dbReference>
<dbReference type="PRINTS" id="PR00033">
    <property type="entry name" value="HTHASNC"/>
</dbReference>
<dbReference type="InterPro" id="IPR011008">
    <property type="entry name" value="Dimeric_a/b-barrel"/>
</dbReference>
<keyword evidence="2" id="KW-0238">DNA-binding</keyword>
<proteinExistence type="predicted"/>
<dbReference type="RefSeq" id="WP_113904052.1">
    <property type="nucleotide sequence ID" value="NZ_QNSB01000005.1"/>
</dbReference>
<dbReference type="PROSITE" id="PS00519">
    <property type="entry name" value="HTH_ASNC_1"/>
    <property type="match status" value="1"/>
</dbReference>
<feature type="domain" description="HTH asnC-type" evidence="4">
    <location>
        <begin position="7"/>
        <end position="68"/>
    </location>
</feature>
<dbReference type="GO" id="GO:0043200">
    <property type="term" value="P:response to amino acid"/>
    <property type="evidence" value="ECO:0007669"/>
    <property type="project" value="TreeGrafter"/>
</dbReference>
<dbReference type="Pfam" id="PF01037">
    <property type="entry name" value="AsnC_trans_reg"/>
    <property type="match status" value="1"/>
</dbReference>
<dbReference type="InterPro" id="IPR019888">
    <property type="entry name" value="Tscrpt_reg_AsnC-like"/>
</dbReference>
<dbReference type="EMBL" id="QNSB01000005">
    <property type="protein sequence ID" value="RBP71547.1"/>
    <property type="molecule type" value="Genomic_DNA"/>
</dbReference>
<evidence type="ECO:0000313" key="5">
    <source>
        <dbReference type="EMBL" id="RBP71547.1"/>
    </source>
</evidence>
<dbReference type="Pfam" id="PF13404">
    <property type="entry name" value="HTH_AsnC-type"/>
    <property type="match status" value="1"/>
</dbReference>
<accession>A0A366IIV7</accession>
<dbReference type="InterPro" id="IPR019885">
    <property type="entry name" value="Tscrpt_reg_HTH_AsnC-type_CS"/>
</dbReference>
<dbReference type="InterPro" id="IPR036388">
    <property type="entry name" value="WH-like_DNA-bd_sf"/>
</dbReference>
<name>A0A366IIV7_9MICO</name>
<dbReference type="AlphaFoldDB" id="A0A366IIV7"/>
<keyword evidence="3" id="KW-0804">Transcription</keyword>
<dbReference type="SUPFAM" id="SSF54909">
    <property type="entry name" value="Dimeric alpha+beta barrel"/>
    <property type="match status" value="1"/>
</dbReference>
<protein>
    <submittedName>
        <fullName evidence="5">AsnC family transcriptional regulator</fullName>
    </submittedName>
</protein>
<dbReference type="PANTHER" id="PTHR30154:SF54">
    <property type="entry name" value="POSSIBLE TRANSCRIPTIONAL REGULATORY PROTEIN (PROBABLY LRP_ASNC-FAMILY)"/>
    <property type="match status" value="1"/>
</dbReference>
<reference evidence="5 6" key="1">
    <citation type="submission" date="2018-06" db="EMBL/GenBank/DDBJ databases">
        <title>Freshwater and sediment microbial communities from various areas in North America, analyzing microbe dynamics in response to fracking.</title>
        <authorList>
            <person name="Lamendella R."/>
        </authorList>
    </citation>
    <scope>NUCLEOTIDE SEQUENCE [LARGE SCALE GENOMIC DNA]</scope>
    <source>
        <strain evidence="5 6">3b_TX</strain>
    </source>
</reference>
<keyword evidence="1" id="KW-0805">Transcription regulation</keyword>
<dbReference type="InterPro" id="IPR036390">
    <property type="entry name" value="WH_DNA-bd_sf"/>
</dbReference>
<evidence type="ECO:0000256" key="2">
    <source>
        <dbReference type="ARBA" id="ARBA00023125"/>
    </source>
</evidence>
<evidence type="ECO:0000256" key="3">
    <source>
        <dbReference type="ARBA" id="ARBA00023163"/>
    </source>
</evidence>
<organism evidence="5 6">
    <name type="scientific">Brevibacterium celere</name>
    <dbReference type="NCBI Taxonomy" id="225845"/>
    <lineage>
        <taxon>Bacteria</taxon>
        <taxon>Bacillati</taxon>
        <taxon>Actinomycetota</taxon>
        <taxon>Actinomycetes</taxon>
        <taxon>Micrococcales</taxon>
        <taxon>Brevibacteriaceae</taxon>
        <taxon>Brevibacterium</taxon>
    </lineage>
</organism>
<dbReference type="SUPFAM" id="SSF46785">
    <property type="entry name" value="Winged helix' DNA-binding domain"/>
    <property type="match status" value="1"/>
</dbReference>
<dbReference type="Gene3D" id="1.10.10.10">
    <property type="entry name" value="Winged helix-like DNA-binding domain superfamily/Winged helix DNA-binding domain"/>
    <property type="match status" value="1"/>
</dbReference>
<dbReference type="PANTHER" id="PTHR30154">
    <property type="entry name" value="LEUCINE-RESPONSIVE REGULATORY PROTEIN"/>
    <property type="match status" value="1"/>
</dbReference>
<evidence type="ECO:0000313" key="6">
    <source>
        <dbReference type="Proteomes" id="UP000253509"/>
    </source>
</evidence>
<sequence>MSQKVELDEIDRKLLRALSEDARAPGAALAAQLGISESTVSLRLRRLRTSGVIRGFGIDIDARAVGIPLQALISIRLAKHDRAEIDAFTAAVPRFPGVVRMYHMAGADDYLLHIVARDTEEVQSFVLDYLTRYPAVAHTRTNLIYQVQDGTDWVSSLGQD</sequence>
<dbReference type="PROSITE" id="PS50956">
    <property type="entry name" value="HTH_ASNC_2"/>
    <property type="match status" value="1"/>
</dbReference>
<dbReference type="InterPro" id="IPR019887">
    <property type="entry name" value="Tscrpt_reg_AsnC/Lrp_C"/>
</dbReference>
<gene>
    <name evidence="5" type="ORF">DFO65_105149</name>
</gene>
<comment type="caution">
    <text evidence="5">The sequence shown here is derived from an EMBL/GenBank/DDBJ whole genome shotgun (WGS) entry which is preliminary data.</text>
</comment>
<dbReference type="GO" id="GO:0043565">
    <property type="term" value="F:sequence-specific DNA binding"/>
    <property type="evidence" value="ECO:0007669"/>
    <property type="project" value="InterPro"/>
</dbReference>
<keyword evidence="6" id="KW-1185">Reference proteome</keyword>
<dbReference type="Proteomes" id="UP000253509">
    <property type="component" value="Unassembled WGS sequence"/>
</dbReference>
<dbReference type="InterPro" id="IPR000485">
    <property type="entry name" value="AsnC-type_HTH_dom"/>
</dbReference>
<dbReference type="Gene3D" id="3.30.70.920">
    <property type="match status" value="1"/>
</dbReference>
<dbReference type="SMART" id="SM00344">
    <property type="entry name" value="HTH_ASNC"/>
    <property type="match status" value="1"/>
</dbReference>
<evidence type="ECO:0000259" key="4">
    <source>
        <dbReference type="PROSITE" id="PS50956"/>
    </source>
</evidence>